<dbReference type="PANTHER" id="PTHR36849">
    <property type="entry name" value="CYTOPLASMIC PROTEIN-RELATED"/>
    <property type="match status" value="1"/>
</dbReference>
<dbReference type="Pfam" id="PF22752">
    <property type="entry name" value="DUF488-N3i"/>
    <property type="match status" value="1"/>
</dbReference>
<keyword evidence="2" id="KW-1185">Reference proteome</keyword>
<dbReference type="PANTHER" id="PTHR36849:SF1">
    <property type="entry name" value="CYTOPLASMIC PROTEIN"/>
    <property type="match status" value="1"/>
</dbReference>
<sequence length="119" mass="14317">MPIVLQRIYEHSQFDGYRVLVDRVWPRGISKVTANLDDWAKDITPSPTLRKWFNHEPEKFDQFKKEYKKELLENQSKINKLLNLKEIQENQNLILLYAAKDKEHNHVLVLKEVLENYQL</sequence>
<evidence type="ECO:0000313" key="1">
    <source>
        <dbReference type="EMBL" id="GLO64537.1"/>
    </source>
</evidence>
<name>A0ABQ5TEU7_9BACI</name>
<proteinExistence type="predicted"/>
<organism evidence="1 2">
    <name type="scientific">Oceanobacillus kimchii</name>
    <dbReference type="NCBI Taxonomy" id="746691"/>
    <lineage>
        <taxon>Bacteria</taxon>
        <taxon>Bacillati</taxon>
        <taxon>Bacillota</taxon>
        <taxon>Bacilli</taxon>
        <taxon>Bacillales</taxon>
        <taxon>Bacillaceae</taxon>
        <taxon>Oceanobacillus</taxon>
    </lineage>
</organism>
<accession>A0ABQ5TEU7</accession>
<protein>
    <recommendedName>
        <fullName evidence="3">DUF488 family protein</fullName>
    </recommendedName>
</protein>
<dbReference type="Proteomes" id="UP001275436">
    <property type="component" value="Unassembled WGS sequence"/>
</dbReference>
<reference evidence="1 2" key="1">
    <citation type="submission" date="2023-02" db="EMBL/GenBank/DDBJ databases">
        <title>Oceanobacillus kimchii IFOP_LL358 isolated form Alexandrium catenella lab strain.</title>
        <authorList>
            <person name="Gajardo G."/>
            <person name="Ueki S."/>
            <person name="Maruyama F."/>
        </authorList>
    </citation>
    <scope>NUCLEOTIDE SEQUENCE [LARGE SCALE GENOMIC DNA]</scope>
    <source>
        <strain evidence="1 2">IFOP_LL358</strain>
    </source>
</reference>
<evidence type="ECO:0000313" key="2">
    <source>
        <dbReference type="Proteomes" id="UP001275436"/>
    </source>
</evidence>
<dbReference type="EMBL" id="BSKO01000001">
    <property type="protein sequence ID" value="GLO64537.1"/>
    <property type="molecule type" value="Genomic_DNA"/>
</dbReference>
<comment type="caution">
    <text evidence="1">The sequence shown here is derived from an EMBL/GenBank/DDBJ whole genome shotgun (WGS) entry which is preliminary data.</text>
</comment>
<evidence type="ECO:0008006" key="3">
    <source>
        <dbReference type="Google" id="ProtNLM"/>
    </source>
</evidence>
<dbReference type="InterPro" id="IPR052552">
    <property type="entry name" value="YeaO-like"/>
</dbReference>
<gene>
    <name evidence="1" type="ORF">MACH08_03210</name>
</gene>
<dbReference type="RefSeq" id="WP_215123710.1">
    <property type="nucleotide sequence ID" value="NZ_BSKO01000001.1"/>
</dbReference>